<evidence type="ECO:0000313" key="12">
    <source>
        <dbReference type="Proteomes" id="UP000568839"/>
    </source>
</evidence>
<evidence type="ECO:0000259" key="9">
    <source>
        <dbReference type="Pfam" id="PF07662"/>
    </source>
</evidence>
<organism evidence="11 12">
    <name type="scientific">Geomicrobium halophilum</name>
    <dbReference type="NCBI Taxonomy" id="549000"/>
    <lineage>
        <taxon>Bacteria</taxon>
        <taxon>Bacillati</taxon>
        <taxon>Bacillota</taxon>
        <taxon>Bacilli</taxon>
        <taxon>Bacillales</taxon>
        <taxon>Geomicrobium</taxon>
    </lineage>
</organism>
<evidence type="ECO:0000256" key="7">
    <source>
        <dbReference type="SAM" id="Phobius"/>
    </source>
</evidence>
<gene>
    <name evidence="11" type="ORF">HNR44_002129</name>
</gene>
<reference evidence="11 12" key="1">
    <citation type="submission" date="2020-08" db="EMBL/GenBank/DDBJ databases">
        <title>Genomic Encyclopedia of Type Strains, Phase IV (KMG-IV): sequencing the most valuable type-strain genomes for metagenomic binning, comparative biology and taxonomic classification.</title>
        <authorList>
            <person name="Goeker M."/>
        </authorList>
    </citation>
    <scope>NUCLEOTIDE SEQUENCE [LARGE SCALE GENOMIC DNA]</scope>
    <source>
        <strain evidence="11 12">DSM 21769</strain>
    </source>
</reference>
<dbReference type="GO" id="GO:0005886">
    <property type="term" value="C:plasma membrane"/>
    <property type="evidence" value="ECO:0007669"/>
    <property type="project" value="UniProtKB-SubCell"/>
</dbReference>
<sequence>MELLGNIAWGLIAIVVLMGLAFLLSVDRKNINLKTVLGALAIQIAIGLLFLGWGVGEEVLAFMSNFVTGVLGAAEAGINFLFGEDLMAMNDGTTFAIHVLPVIVFFAALMGILFYIGFMPWLIKILGGFISKVLGTSKSESIAATANIFVGISESPLTVKPYLSRMTLSELFTVMTVGLGTVAGSVLGGLAAMGVPVDYLIVASFMAAPAGLVMAKIVVPETEVSETTDDIKIEKDQDTRNIVDAAAKGTTDGLRLALNVGAMVLAFVSLVQLIDVGLGVISPDLTVAAIFGFVFSPLAFLIGVPWDQAMLV</sequence>
<name>A0A841PSI2_9BACL</name>
<feature type="non-terminal residue" evidence="11">
    <location>
        <position position="312"/>
    </location>
</feature>
<dbReference type="Proteomes" id="UP000568839">
    <property type="component" value="Unassembled WGS sequence"/>
</dbReference>
<feature type="transmembrane region" description="Helical" evidence="7">
    <location>
        <begin position="6"/>
        <end position="24"/>
    </location>
</feature>
<evidence type="ECO:0000313" key="11">
    <source>
        <dbReference type="EMBL" id="MBB6450146.1"/>
    </source>
</evidence>
<keyword evidence="5 7" id="KW-1133">Transmembrane helix</keyword>
<keyword evidence="3" id="KW-1003">Cell membrane</keyword>
<dbReference type="Pfam" id="PF07662">
    <property type="entry name" value="Nucleos_tra2_C"/>
    <property type="match status" value="1"/>
</dbReference>
<feature type="transmembrane region" description="Helical" evidence="7">
    <location>
        <begin position="286"/>
        <end position="306"/>
    </location>
</feature>
<protein>
    <submittedName>
        <fullName evidence="11">CNT family concentrative nucleoside transporter</fullName>
    </submittedName>
</protein>
<accession>A0A841PSI2</accession>
<keyword evidence="6 7" id="KW-0472">Membrane</keyword>
<evidence type="ECO:0000259" key="10">
    <source>
        <dbReference type="Pfam" id="PF07670"/>
    </source>
</evidence>
<feature type="domain" description="Nucleoside transporter/FeoB GTPase Gate" evidence="10">
    <location>
        <begin position="97"/>
        <end position="194"/>
    </location>
</feature>
<comment type="subcellular location">
    <subcellularLocation>
        <location evidence="1">Cell membrane</location>
        <topology evidence="1">Multi-pass membrane protein</topology>
    </subcellularLocation>
</comment>
<dbReference type="GO" id="GO:0005337">
    <property type="term" value="F:nucleoside transmembrane transporter activity"/>
    <property type="evidence" value="ECO:0007669"/>
    <property type="project" value="InterPro"/>
</dbReference>
<proteinExistence type="inferred from homology"/>
<dbReference type="InterPro" id="IPR002668">
    <property type="entry name" value="CNT_N_dom"/>
</dbReference>
<evidence type="ECO:0000256" key="3">
    <source>
        <dbReference type="ARBA" id="ARBA00022475"/>
    </source>
</evidence>
<keyword evidence="4 7" id="KW-0812">Transmembrane</keyword>
<dbReference type="AlphaFoldDB" id="A0A841PSI2"/>
<dbReference type="PANTHER" id="PTHR10590:SF4">
    <property type="entry name" value="SOLUTE CARRIER FAMILY 28 MEMBER 3"/>
    <property type="match status" value="1"/>
</dbReference>
<dbReference type="InterPro" id="IPR008276">
    <property type="entry name" value="C_nuclsd_transpt"/>
</dbReference>
<keyword evidence="12" id="KW-1185">Reference proteome</keyword>
<dbReference type="EMBL" id="JACHHJ010000003">
    <property type="protein sequence ID" value="MBB6450146.1"/>
    <property type="molecule type" value="Genomic_DNA"/>
</dbReference>
<comment type="caution">
    <text evidence="11">The sequence shown here is derived from an EMBL/GenBank/DDBJ whole genome shotgun (WGS) entry which is preliminary data.</text>
</comment>
<comment type="similarity">
    <text evidence="2">Belongs to the concentrative nucleoside transporter (CNT) (TC 2.A.41) family.</text>
</comment>
<dbReference type="InterPro" id="IPR011642">
    <property type="entry name" value="Gate_dom"/>
</dbReference>
<evidence type="ECO:0000256" key="6">
    <source>
        <dbReference type="ARBA" id="ARBA00023136"/>
    </source>
</evidence>
<feature type="transmembrane region" description="Helical" evidence="7">
    <location>
        <begin position="171"/>
        <end position="193"/>
    </location>
</feature>
<dbReference type="Pfam" id="PF01773">
    <property type="entry name" value="Nucleos_tra2_N"/>
    <property type="match status" value="1"/>
</dbReference>
<feature type="transmembrane region" description="Helical" evidence="7">
    <location>
        <begin position="95"/>
        <end position="122"/>
    </location>
</feature>
<dbReference type="RefSeq" id="WP_184404187.1">
    <property type="nucleotide sequence ID" value="NZ_JACHHJ010000003.1"/>
</dbReference>
<dbReference type="InterPro" id="IPR011657">
    <property type="entry name" value="CNT_C_dom"/>
</dbReference>
<evidence type="ECO:0000256" key="5">
    <source>
        <dbReference type="ARBA" id="ARBA00022989"/>
    </source>
</evidence>
<evidence type="ECO:0000256" key="1">
    <source>
        <dbReference type="ARBA" id="ARBA00004651"/>
    </source>
</evidence>
<feature type="domain" description="Concentrative nucleoside transporter N-terminal" evidence="8">
    <location>
        <begin position="13"/>
        <end position="84"/>
    </location>
</feature>
<evidence type="ECO:0000256" key="4">
    <source>
        <dbReference type="ARBA" id="ARBA00022692"/>
    </source>
</evidence>
<feature type="transmembrane region" description="Helical" evidence="7">
    <location>
        <begin position="199"/>
        <end position="219"/>
    </location>
</feature>
<feature type="transmembrane region" description="Helical" evidence="7">
    <location>
        <begin position="62"/>
        <end position="83"/>
    </location>
</feature>
<evidence type="ECO:0000256" key="2">
    <source>
        <dbReference type="ARBA" id="ARBA00009033"/>
    </source>
</evidence>
<feature type="domain" description="Concentrative nucleoside transporter C-terminal" evidence="9">
    <location>
        <begin position="199"/>
        <end position="311"/>
    </location>
</feature>
<evidence type="ECO:0000259" key="8">
    <source>
        <dbReference type="Pfam" id="PF01773"/>
    </source>
</evidence>
<feature type="transmembrane region" description="Helical" evidence="7">
    <location>
        <begin position="36"/>
        <end position="56"/>
    </location>
</feature>
<dbReference type="Pfam" id="PF07670">
    <property type="entry name" value="Gate"/>
    <property type="match status" value="1"/>
</dbReference>
<dbReference type="GO" id="GO:0015293">
    <property type="term" value="F:symporter activity"/>
    <property type="evidence" value="ECO:0007669"/>
    <property type="project" value="TreeGrafter"/>
</dbReference>
<dbReference type="PANTHER" id="PTHR10590">
    <property type="entry name" value="SODIUM/NUCLEOSIDE COTRANSPORTER"/>
    <property type="match status" value="1"/>
</dbReference>
<feature type="transmembrane region" description="Helical" evidence="7">
    <location>
        <begin position="256"/>
        <end position="274"/>
    </location>
</feature>